<evidence type="ECO:0000259" key="7">
    <source>
        <dbReference type="PROSITE" id="PS50045"/>
    </source>
</evidence>
<dbReference type="InterPro" id="IPR019734">
    <property type="entry name" value="TPR_rpt"/>
</dbReference>
<evidence type="ECO:0000313" key="9">
    <source>
        <dbReference type="Proteomes" id="UP000064967"/>
    </source>
</evidence>
<dbReference type="PANTHER" id="PTHR32071:SF117">
    <property type="entry name" value="PTS-DEPENDENT DIHYDROXYACETONE KINASE OPERON REGULATORY PROTEIN-RELATED"/>
    <property type="match status" value="1"/>
</dbReference>
<dbReference type="InterPro" id="IPR002197">
    <property type="entry name" value="HTH_Fis"/>
</dbReference>
<dbReference type="GO" id="GO:0043565">
    <property type="term" value="F:sequence-specific DNA binding"/>
    <property type="evidence" value="ECO:0007669"/>
    <property type="project" value="InterPro"/>
</dbReference>
<dbReference type="InterPro" id="IPR025944">
    <property type="entry name" value="Sigma_54_int_dom_CS"/>
</dbReference>
<keyword evidence="1" id="KW-0547">Nucleotide-binding</keyword>
<reference evidence="8 9" key="1">
    <citation type="submission" date="2015-08" db="EMBL/GenBank/DDBJ databases">
        <authorList>
            <person name="Babu N.S."/>
            <person name="Beckwith C.J."/>
            <person name="Beseler K.G."/>
            <person name="Brison A."/>
            <person name="Carone J.V."/>
            <person name="Caskin T.P."/>
            <person name="Diamond M."/>
            <person name="Durham M.E."/>
            <person name="Foxe J.M."/>
            <person name="Go M."/>
            <person name="Henderson B.A."/>
            <person name="Jones I.B."/>
            <person name="McGettigan J.A."/>
            <person name="Micheletti S.J."/>
            <person name="Nasrallah M.E."/>
            <person name="Ortiz D."/>
            <person name="Piller C.R."/>
            <person name="Privatt S.R."/>
            <person name="Schneider S.L."/>
            <person name="Sharp S."/>
            <person name="Smith T.C."/>
            <person name="Stanton J.D."/>
            <person name="Ullery H.E."/>
            <person name="Wilson R.J."/>
            <person name="Serrano M.G."/>
            <person name="Buck G."/>
            <person name="Lee V."/>
            <person name="Wang Y."/>
            <person name="Carvalho R."/>
            <person name="Voegtly L."/>
            <person name="Shi R."/>
            <person name="Duckworth R."/>
            <person name="Johnson A."/>
            <person name="Loviza R."/>
            <person name="Walstead R."/>
            <person name="Shah Z."/>
            <person name="Kiflezghi M."/>
            <person name="Wade K."/>
            <person name="Ball S.L."/>
            <person name="Bradley K.W."/>
            <person name="Asai D.J."/>
            <person name="Bowman C.A."/>
            <person name="Russell D.A."/>
            <person name="Pope W.H."/>
            <person name="Jacobs-Sera D."/>
            <person name="Hendrix R.W."/>
            <person name="Hatfull G.F."/>
        </authorList>
    </citation>
    <scope>NUCLEOTIDE SEQUENCE [LARGE SCALE GENOMIC DNA]</scope>
    <source>
        <strain evidence="8 9">DSM 27648</strain>
    </source>
</reference>
<keyword evidence="2" id="KW-0067">ATP-binding</keyword>
<dbReference type="SUPFAM" id="SSF46689">
    <property type="entry name" value="Homeodomain-like"/>
    <property type="match status" value="1"/>
</dbReference>
<dbReference type="Gene3D" id="1.10.10.60">
    <property type="entry name" value="Homeodomain-like"/>
    <property type="match status" value="1"/>
</dbReference>
<dbReference type="PROSITE" id="PS00688">
    <property type="entry name" value="SIGMA54_INTERACT_3"/>
    <property type="match status" value="1"/>
</dbReference>
<dbReference type="InterPro" id="IPR009057">
    <property type="entry name" value="Homeodomain-like_sf"/>
</dbReference>
<dbReference type="SUPFAM" id="SSF48452">
    <property type="entry name" value="TPR-like"/>
    <property type="match status" value="1"/>
</dbReference>
<dbReference type="AlphaFoldDB" id="A0A0K1QFG8"/>
<feature type="region of interest" description="Disordered" evidence="6">
    <location>
        <begin position="1077"/>
        <end position="1104"/>
    </location>
</feature>
<dbReference type="PRINTS" id="PR01590">
    <property type="entry name" value="HTHFIS"/>
</dbReference>
<dbReference type="InterPro" id="IPR011990">
    <property type="entry name" value="TPR-like_helical_dom_sf"/>
</dbReference>
<protein>
    <submittedName>
        <fullName evidence="8">Nitrogenase (Molybdenum-iron)-specific transcriptional regulator NifA</fullName>
    </submittedName>
</protein>
<dbReference type="PATRIC" id="fig|1391654.3.peg.10979"/>
<dbReference type="InterPro" id="IPR003593">
    <property type="entry name" value="AAA+_ATPase"/>
</dbReference>
<sequence>MPSGLLSTADENGFLAFDDRLGDGSPGIVVAVAPSSVHGALLAHAARRARAAGWLPLVTAARAGTPMCRELAEALGIRVATCRPMVLAGSIAEATRRQRAVLLGPQPAEGSWDFEVLRELALVGTNLVVLVTSEARAWREATRFDVGPGLDREQRSRWLSAAAYETNLRIEASGLDALEASLLDGRWPGMPAADTFGAEPHRTTLTIAALVARSMPIDAFATIGAVASVEWLVRAGHLAKIGELVGLAVSVDGAALEHAATPALRETAAMLLGGLNEPCPWAFARAAELLLTVEGKADAADALVARALELVDDVHASADIRGRWHEAVAKMPTEASCRLRLRAAERALDTGDAHDTQRWCEELLTSSPGHPEALLLVGRALLQQGDLVAARVSLERAANAAKTLRGAEADDFASRVAAAFGEVSYVAGELERAEAHAREAVALARTPGARLEGRNVLGKLHLSAGRWVEAERMFVEDGLIASEAGEPHAELRARLNRAIATLSMDRLDDAATLFERVREDAVAWRVPRARSFALRNLAVVAYRRHDYGRALALWDEEVRVSSALCGRIAMAVTVANFAELRLRLGLGDHAAHTLAFGRRLVTGYVSPHALAKLGTVAARIALARGDLESARRESDAARTNAEASGDRGDLVPDACLVGARVALAEGDVTRALVLVDHAAAVIASDRQRAEVAILRALADRAAGTDALASARDALAAARVADEEDILVEIHALLAQVAREAGDFAESEVHARCALRARDRVADSLPPDIRTAFLAKPENLALARLAAVLDDGAEAELGPSGAATSRSPVDASARALVGDDPAMRRLHVAVRRVARSNSTVLIQGESGTGKELVAEAIHRQSSRASGPFVSVNCSALVDTLLLSELFGHEKGAFTGASARKQGRFELSNGGTLFLDEIGDISPRTQVALLRVLQEKVFERVGGTTPVRVDVRVVCATHRDLRAMVQRGEFREDLYYRIQVVTLEVPALRGRIRDLPSIAQHLLERASADRAGAPRTFTPEALTLLMRYRWPGNVRELENVIRSSALFSEGPAITVTDLVDYVPQLRALAQGIDGMAPPPSILSTAADDSGALPAESEAASEPSTVDSAYSQVRSGAVSLSVLKREIERECIVRALDETHGHITRAAALLGMKRPRLSQLAKQYGLKASTEDSE</sequence>
<evidence type="ECO:0000313" key="8">
    <source>
        <dbReference type="EMBL" id="AKV04175.1"/>
    </source>
</evidence>
<dbReference type="InterPro" id="IPR002078">
    <property type="entry name" value="Sigma_54_int"/>
</dbReference>
<dbReference type="PROSITE" id="PS00676">
    <property type="entry name" value="SIGMA54_INTERACT_2"/>
    <property type="match status" value="1"/>
</dbReference>
<dbReference type="Pfam" id="PF02954">
    <property type="entry name" value="HTH_8"/>
    <property type="match status" value="1"/>
</dbReference>
<feature type="domain" description="Sigma-54 factor interaction" evidence="7">
    <location>
        <begin position="815"/>
        <end position="1044"/>
    </location>
</feature>
<feature type="compositionally biased region" description="Low complexity" evidence="6">
    <location>
        <begin position="1091"/>
        <end position="1101"/>
    </location>
</feature>
<dbReference type="InterPro" id="IPR027417">
    <property type="entry name" value="P-loop_NTPase"/>
</dbReference>
<dbReference type="Gene3D" id="1.10.8.60">
    <property type="match status" value="1"/>
</dbReference>
<name>A0A0K1QFG8_9BACT</name>
<keyword evidence="4" id="KW-0238">DNA-binding</keyword>
<dbReference type="FunFam" id="3.40.50.300:FF:000006">
    <property type="entry name" value="DNA-binding transcriptional regulator NtrC"/>
    <property type="match status" value="1"/>
</dbReference>
<keyword evidence="9" id="KW-1185">Reference proteome</keyword>
<dbReference type="PANTHER" id="PTHR32071">
    <property type="entry name" value="TRANSCRIPTIONAL REGULATORY PROTEIN"/>
    <property type="match status" value="1"/>
</dbReference>
<dbReference type="PROSITE" id="PS50045">
    <property type="entry name" value="SIGMA54_INTERACT_4"/>
    <property type="match status" value="1"/>
</dbReference>
<dbReference type="Pfam" id="PF00158">
    <property type="entry name" value="Sigma54_activat"/>
    <property type="match status" value="1"/>
</dbReference>
<evidence type="ECO:0000256" key="1">
    <source>
        <dbReference type="ARBA" id="ARBA00022741"/>
    </source>
</evidence>
<dbReference type="SUPFAM" id="SSF52540">
    <property type="entry name" value="P-loop containing nucleoside triphosphate hydrolases"/>
    <property type="match status" value="1"/>
</dbReference>
<evidence type="ECO:0000256" key="2">
    <source>
        <dbReference type="ARBA" id="ARBA00022840"/>
    </source>
</evidence>
<evidence type="ECO:0000256" key="5">
    <source>
        <dbReference type="ARBA" id="ARBA00023163"/>
    </source>
</evidence>
<proteinExistence type="predicted"/>
<dbReference type="InterPro" id="IPR025943">
    <property type="entry name" value="Sigma_54_int_dom_ATP-bd_2"/>
</dbReference>
<dbReference type="InterPro" id="IPR025662">
    <property type="entry name" value="Sigma_54_int_dom_ATP-bd_1"/>
</dbReference>
<dbReference type="CDD" id="cd00009">
    <property type="entry name" value="AAA"/>
    <property type="match status" value="1"/>
</dbReference>
<keyword evidence="3" id="KW-0805">Transcription regulation</keyword>
<dbReference type="SMART" id="SM00382">
    <property type="entry name" value="AAA"/>
    <property type="match status" value="1"/>
</dbReference>
<accession>A0A0K1QFG8</accession>
<evidence type="ECO:0000256" key="3">
    <source>
        <dbReference type="ARBA" id="ARBA00023015"/>
    </source>
</evidence>
<gene>
    <name evidence="8" type="ORF">AKJ09_10838</name>
</gene>
<dbReference type="InterPro" id="IPR058031">
    <property type="entry name" value="AAA_lid_NorR"/>
</dbReference>
<dbReference type="GO" id="GO:0006355">
    <property type="term" value="P:regulation of DNA-templated transcription"/>
    <property type="evidence" value="ECO:0007669"/>
    <property type="project" value="InterPro"/>
</dbReference>
<organism evidence="8 9">
    <name type="scientific">Labilithrix luteola</name>
    <dbReference type="NCBI Taxonomy" id="1391654"/>
    <lineage>
        <taxon>Bacteria</taxon>
        <taxon>Pseudomonadati</taxon>
        <taxon>Myxococcota</taxon>
        <taxon>Polyangia</taxon>
        <taxon>Polyangiales</taxon>
        <taxon>Labilitrichaceae</taxon>
        <taxon>Labilithrix</taxon>
    </lineage>
</organism>
<keyword evidence="5" id="KW-0804">Transcription</keyword>
<dbReference type="Gene3D" id="1.25.40.10">
    <property type="entry name" value="Tetratricopeptide repeat domain"/>
    <property type="match status" value="2"/>
</dbReference>
<evidence type="ECO:0000256" key="4">
    <source>
        <dbReference type="ARBA" id="ARBA00023125"/>
    </source>
</evidence>
<dbReference type="PROSITE" id="PS00675">
    <property type="entry name" value="SIGMA54_INTERACT_1"/>
    <property type="match status" value="1"/>
</dbReference>
<evidence type="ECO:0000256" key="6">
    <source>
        <dbReference type="SAM" id="MobiDB-lite"/>
    </source>
</evidence>
<dbReference type="KEGG" id="llu:AKJ09_10838"/>
<dbReference type="SMART" id="SM00028">
    <property type="entry name" value="TPR"/>
    <property type="match status" value="4"/>
</dbReference>
<dbReference type="EMBL" id="CP012333">
    <property type="protein sequence ID" value="AKV04175.1"/>
    <property type="molecule type" value="Genomic_DNA"/>
</dbReference>
<dbReference type="GO" id="GO:0005524">
    <property type="term" value="F:ATP binding"/>
    <property type="evidence" value="ECO:0007669"/>
    <property type="project" value="UniProtKB-KW"/>
</dbReference>
<dbReference type="Gene3D" id="3.40.50.300">
    <property type="entry name" value="P-loop containing nucleotide triphosphate hydrolases"/>
    <property type="match status" value="1"/>
</dbReference>
<dbReference type="Pfam" id="PF25601">
    <property type="entry name" value="AAA_lid_14"/>
    <property type="match status" value="1"/>
</dbReference>
<dbReference type="Proteomes" id="UP000064967">
    <property type="component" value="Chromosome"/>
</dbReference>
<dbReference type="STRING" id="1391654.AKJ09_10838"/>